<evidence type="ECO:0000259" key="2">
    <source>
        <dbReference type="Pfam" id="PF14392"/>
    </source>
</evidence>
<feature type="domain" description="Zinc knuckle CX2CX4HX4C" evidence="2">
    <location>
        <begin position="156"/>
        <end position="199"/>
    </location>
</feature>
<dbReference type="InterPro" id="IPR025836">
    <property type="entry name" value="Zn_knuckle_CX2CX4HX4C"/>
</dbReference>
<dbReference type="InterPro" id="IPR040256">
    <property type="entry name" value="At4g02000-like"/>
</dbReference>
<feature type="region of interest" description="Disordered" evidence="1">
    <location>
        <begin position="222"/>
        <end position="268"/>
    </location>
</feature>
<protein>
    <recommendedName>
        <fullName evidence="2">Zinc knuckle CX2CX4HX4C domain-containing protein</fullName>
    </recommendedName>
</protein>
<dbReference type="Gramene" id="QL08p017411:mrna">
    <property type="protein sequence ID" value="QL08p017411:mrna"/>
    <property type="gene ID" value="QL08p017411"/>
</dbReference>
<organism evidence="3 4">
    <name type="scientific">Quercus lobata</name>
    <name type="common">Valley oak</name>
    <dbReference type="NCBI Taxonomy" id="97700"/>
    <lineage>
        <taxon>Eukaryota</taxon>
        <taxon>Viridiplantae</taxon>
        <taxon>Streptophyta</taxon>
        <taxon>Embryophyta</taxon>
        <taxon>Tracheophyta</taxon>
        <taxon>Spermatophyta</taxon>
        <taxon>Magnoliopsida</taxon>
        <taxon>eudicotyledons</taxon>
        <taxon>Gunneridae</taxon>
        <taxon>Pentapetalae</taxon>
        <taxon>rosids</taxon>
        <taxon>fabids</taxon>
        <taxon>Fagales</taxon>
        <taxon>Fagaceae</taxon>
        <taxon>Quercus</taxon>
    </lineage>
</organism>
<dbReference type="Pfam" id="PF14392">
    <property type="entry name" value="zf-CCHC_4"/>
    <property type="match status" value="1"/>
</dbReference>
<reference evidence="3 4" key="1">
    <citation type="journal article" date="2016" name="G3 (Bethesda)">
        <title>First Draft Assembly and Annotation of the Genome of a California Endemic Oak Quercus lobata Nee (Fagaceae).</title>
        <authorList>
            <person name="Sork V.L."/>
            <person name="Fitz-Gibbon S.T."/>
            <person name="Puiu D."/>
            <person name="Crepeau M."/>
            <person name="Gugger P.F."/>
            <person name="Sherman R."/>
            <person name="Stevens K."/>
            <person name="Langley C.H."/>
            <person name="Pellegrini M."/>
            <person name="Salzberg S.L."/>
        </authorList>
    </citation>
    <scope>NUCLEOTIDE SEQUENCE [LARGE SCALE GENOMIC DNA]</scope>
    <source>
        <strain evidence="3 4">cv. SW786</strain>
    </source>
</reference>
<reference evidence="3" key="2">
    <citation type="submission" date="2021-01" db="UniProtKB">
        <authorList>
            <consortium name="EnsemblPlants"/>
        </authorList>
    </citation>
    <scope>IDENTIFICATION</scope>
</reference>
<feature type="region of interest" description="Disordered" evidence="1">
    <location>
        <begin position="359"/>
        <end position="415"/>
    </location>
</feature>
<dbReference type="PANTHER" id="PTHR31286">
    <property type="entry name" value="GLYCINE-RICH CELL WALL STRUCTURAL PROTEIN 1.8-LIKE"/>
    <property type="match status" value="1"/>
</dbReference>
<keyword evidence="4" id="KW-1185">Reference proteome</keyword>
<evidence type="ECO:0000313" key="3">
    <source>
        <dbReference type="EnsemblPlants" id="QL08p017411:mrna"/>
    </source>
</evidence>
<dbReference type="AlphaFoldDB" id="A0A7N2R8Y8"/>
<dbReference type="Proteomes" id="UP000594261">
    <property type="component" value="Chromosome 8"/>
</dbReference>
<dbReference type="EnsemblPlants" id="QL08p017411:mrna">
    <property type="protein sequence ID" value="QL08p017411:mrna"/>
    <property type="gene ID" value="QL08p017411"/>
</dbReference>
<dbReference type="EMBL" id="LRBV02000008">
    <property type="status" value="NOT_ANNOTATED_CDS"/>
    <property type="molecule type" value="Genomic_DNA"/>
</dbReference>
<name>A0A7N2R8Y8_QUELO</name>
<evidence type="ECO:0000256" key="1">
    <source>
        <dbReference type="SAM" id="MobiDB-lite"/>
    </source>
</evidence>
<evidence type="ECO:0000313" key="4">
    <source>
        <dbReference type="Proteomes" id="UP000594261"/>
    </source>
</evidence>
<proteinExistence type="predicted"/>
<accession>A0A7N2R8Y8</accession>
<dbReference type="PANTHER" id="PTHR31286:SF167">
    <property type="entry name" value="OS09G0268800 PROTEIN"/>
    <property type="match status" value="1"/>
</dbReference>
<dbReference type="InParanoid" id="A0A7N2R8Y8"/>
<sequence>MDSDFIERLQMFNLTEEEGEAITVHSNHREKILEEWSLILIGRFNTAKPINFQAAKNLLRGVLKFGQHLKITDVGEGLIQFKFSLESQLGVMAFSVNFLHIPIWVQVWGLPFDLINEETGKDIGSGIGRVVAVDCKAITFDQACFLRIQVEMPLDKPIQRGALVISPEGDRVWVAFRYECLLGLYFNCGFLGHESKACMKEKIKDGRDSPYGDWLRAGYRKSNVNNNRNRPPSPLRRNMEENDGNQYTNLSPQPPHNSEPGTSQDNTDDHATVIENIEQHVTAFTCMCKIEAQFPNPSDGSFLNRDAMDLNCESGIEKDPEIIGDSLISVPILYEKQSLDENMPPASEALDELELNSLSRDKQQQGKPQIHKWRKLKNPNVTSKVETKHATSGVGNKRRKNLEPNEDKKRAKVCK</sequence>